<dbReference type="PROSITE" id="PS51103">
    <property type="entry name" value="PTS_EIIC_TYPE_1"/>
    <property type="match status" value="1"/>
</dbReference>
<feature type="transmembrane region" description="Helical" evidence="12">
    <location>
        <begin position="264"/>
        <end position="290"/>
    </location>
</feature>
<sequence>MNPLGYLQKLGKAIMLPIAILPVAAILLRLGQPDLLNISFMAQAGGAIFSQLPLLFAIGIAVGLAKDEAGAAALAGAVGYLVLTEAAKTINADINMSFFGGIIAGIVAGHSYNRFHAVSLPSYLAFFAGKRLVPIATGLITLALAAVFGVVWPMIQQGIDAFGHAVANSGALGQFSYGALNRALIPVGLHHVMNSIFWFGLGECSKVTYELGQSLHTICVEPSLAKSWLVGDVIPYIDGSHIQSIASETTRGDLNRFFAGDPSAGVFMTGFFPIMMFGLPAAALAMYLAAPASSRRQVAGVLFSVAITAFLTGITEPLEFLFMFLAPGLYVVHALLTGLSLVVTNWLGIYHGFGFSAGLFDLVINWGLATKPMLLIAVGLAFAVIYFIVFYLTIVVFDIKTPGREPVEIGLDSDTVKPNATQSGTSAQQYLSALGGADNIQHMDACITRLRLTLTDSNLIQVDTLKALGASGVVKLNATHVQVVVGPQAEIIAGQIRTIMET</sequence>
<dbReference type="PANTHER" id="PTHR30009">
    <property type="entry name" value="CYTOCHROME C-TYPE SYNTHESIS PROTEIN AND PTS TRANSMEMBRANE COMPONENT"/>
    <property type="match status" value="1"/>
</dbReference>
<dbReference type="GO" id="GO:0103111">
    <property type="term" value="F:protein-N(pi)-phosphohistidine--N-acetyl-D-glucosamine phosphotransferase activity"/>
    <property type="evidence" value="ECO:0007669"/>
    <property type="project" value="UniProtKB-EC"/>
</dbReference>
<evidence type="ECO:0000256" key="8">
    <source>
        <dbReference type="ARBA" id="ARBA00022777"/>
    </source>
</evidence>
<evidence type="ECO:0000256" key="9">
    <source>
        <dbReference type="ARBA" id="ARBA00022989"/>
    </source>
</evidence>
<feature type="transmembrane region" description="Helical" evidence="12">
    <location>
        <begin position="320"/>
        <end position="342"/>
    </location>
</feature>
<dbReference type="GO" id="GO:0015764">
    <property type="term" value="P:N-acetylglucosamine transport"/>
    <property type="evidence" value="ECO:0007669"/>
    <property type="project" value="TreeGrafter"/>
</dbReference>
<dbReference type="GO" id="GO:0090563">
    <property type="term" value="F:protein-phosphocysteine-sugar phosphotransferase activity"/>
    <property type="evidence" value="ECO:0007669"/>
    <property type="project" value="TreeGrafter"/>
</dbReference>
<keyword evidence="10 12" id="KW-0472">Membrane</keyword>
<dbReference type="NCBIfam" id="TIGR01998">
    <property type="entry name" value="PTS-II-BC-nag"/>
    <property type="match status" value="1"/>
</dbReference>
<evidence type="ECO:0000256" key="6">
    <source>
        <dbReference type="ARBA" id="ARBA00022683"/>
    </source>
</evidence>
<dbReference type="Pfam" id="PF00367">
    <property type="entry name" value="PTS_EIIB"/>
    <property type="match status" value="1"/>
</dbReference>
<evidence type="ECO:0000256" key="3">
    <source>
        <dbReference type="ARBA" id="ARBA00022475"/>
    </source>
</evidence>
<evidence type="ECO:0000256" key="1">
    <source>
        <dbReference type="ARBA" id="ARBA00004651"/>
    </source>
</evidence>
<organism evidence="15">
    <name type="scientific">Vibrio sp. HB236076</name>
    <dbReference type="NCBI Taxonomy" id="3232307"/>
    <lineage>
        <taxon>Bacteria</taxon>
        <taxon>Pseudomonadati</taxon>
        <taxon>Pseudomonadota</taxon>
        <taxon>Gammaproteobacteria</taxon>
        <taxon>Vibrionales</taxon>
        <taxon>Vibrionaceae</taxon>
        <taxon>Vibrio</taxon>
    </lineage>
</organism>
<evidence type="ECO:0000259" key="14">
    <source>
        <dbReference type="PROSITE" id="PS51103"/>
    </source>
</evidence>
<keyword evidence="6" id="KW-0598">Phosphotransferase system</keyword>
<keyword evidence="8" id="KW-0418">Kinase</keyword>
<evidence type="ECO:0000256" key="5">
    <source>
        <dbReference type="ARBA" id="ARBA00022679"/>
    </source>
</evidence>
<dbReference type="GO" id="GO:0016301">
    <property type="term" value="F:kinase activity"/>
    <property type="evidence" value="ECO:0007669"/>
    <property type="project" value="UniProtKB-KW"/>
</dbReference>
<dbReference type="GO" id="GO:0005886">
    <property type="term" value="C:plasma membrane"/>
    <property type="evidence" value="ECO:0007669"/>
    <property type="project" value="UniProtKB-SubCell"/>
</dbReference>
<dbReference type="GO" id="GO:0019866">
    <property type="term" value="C:organelle inner membrane"/>
    <property type="evidence" value="ECO:0007669"/>
    <property type="project" value="InterPro"/>
</dbReference>
<protein>
    <submittedName>
        <fullName evidence="15">N-acetylglucosamine-specific PTS transporter subunit IIBC</fullName>
        <ecNumber evidence="15">2.7.1.193</ecNumber>
    </submittedName>
</protein>
<evidence type="ECO:0000256" key="12">
    <source>
        <dbReference type="SAM" id="Phobius"/>
    </source>
</evidence>
<feature type="transmembrane region" description="Helical" evidence="12">
    <location>
        <begin position="349"/>
        <end position="368"/>
    </location>
</feature>
<dbReference type="Pfam" id="PF02378">
    <property type="entry name" value="PTS_EIIC"/>
    <property type="match status" value="1"/>
</dbReference>
<proteinExistence type="predicted"/>
<feature type="transmembrane region" description="Helical" evidence="12">
    <location>
        <begin position="69"/>
        <end position="87"/>
    </location>
</feature>
<keyword evidence="4" id="KW-0762">Sugar transport</keyword>
<dbReference type="SUPFAM" id="SSF55604">
    <property type="entry name" value="Glucose permease domain IIB"/>
    <property type="match status" value="1"/>
</dbReference>
<feature type="active site" description="Phosphocysteine intermediate; for EIIB activity" evidence="11">
    <location>
        <position position="446"/>
    </location>
</feature>
<dbReference type="EC" id="2.7.1.193" evidence="15"/>
<dbReference type="InterPro" id="IPR001996">
    <property type="entry name" value="PTS_IIB_1"/>
</dbReference>
<dbReference type="PROSITE" id="PS51098">
    <property type="entry name" value="PTS_EIIB_TYPE_1"/>
    <property type="match status" value="1"/>
</dbReference>
<keyword evidence="9 12" id="KW-1133">Transmembrane helix</keyword>
<dbReference type="NCBIfam" id="TIGR00826">
    <property type="entry name" value="EIIB_glc"/>
    <property type="match status" value="1"/>
</dbReference>
<evidence type="ECO:0000256" key="11">
    <source>
        <dbReference type="PROSITE-ProRule" id="PRU00421"/>
    </source>
</evidence>
<dbReference type="GO" id="GO:0009401">
    <property type="term" value="P:phosphoenolpyruvate-dependent sugar phosphotransferase system"/>
    <property type="evidence" value="ECO:0007669"/>
    <property type="project" value="UniProtKB-KW"/>
</dbReference>
<evidence type="ECO:0000256" key="2">
    <source>
        <dbReference type="ARBA" id="ARBA00022448"/>
    </source>
</evidence>
<comment type="subcellular location">
    <subcellularLocation>
        <location evidence="1">Cell membrane</location>
        <topology evidence="1">Multi-pass membrane protein</topology>
    </subcellularLocation>
</comment>
<accession>A0AB39HEC1</accession>
<feature type="transmembrane region" description="Helical" evidence="12">
    <location>
        <begin position="297"/>
        <end position="314"/>
    </location>
</feature>
<dbReference type="InterPro" id="IPR013013">
    <property type="entry name" value="PTS_EIIC_1"/>
</dbReference>
<dbReference type="Gene3D" id="3.30.1360.60">
    <property type="entry name" value="Glucose permease domain IIB"/>
    <property type="match status" value="1"/>
</dbReference>
<evidence type="ECO:0000256" key="7">
    <source>
        <dbReference type="ARBA" id="ARBA00022692"/>
    </source>
</evidence>
<dbReference type="InterPro" id="IPR050429">
    <property type="entry name" value="PTS_Glucose_EIICBA"/>
</dbReference>
<dbReference type="InterPro" id="IPR003352">
    <property type="entry name" value="PTS_EIIC"/>
</dbReference>
<feature type="transmembrane region" description="Helical" evidence="12">
    <location>
        <begin position="94"/>
        <end position="112"/>
    </location>
</feature>
<evidence type="ECO:0000256" key="4">
    <source>
        <dbReference type="ARBA" id="ARBA00022597"/>
    </source>
</evidence>
<evidence type="ECO:0000256" key="10">
    <source>
        <dbReference type="ARBA" id="ARBA00023136"/>
    </source>
</evidence>
<feature type="transmembrane region" description="Helical" evidence="12">
    <location>
        <begin position="374"/>
        <end position="397"/>
    </location>
</feature>
<feature type="transmembrane region" description="Helical" evidence="12">
    <location>
        <begin position="6"/>
        <end position="28"/>
    </location>
</feature>
<dbReference type="PANTHER" id="PTHR30009:SF4">
    <property type="entry name" value="PTS SYSTEM N-ACETYLGLUCOSAMINE-SPECIFIC EIICBA COMPONENT"/>
    <property type="match status" value="1"/>
</dbReference>
<dbReference type="GO" id="GO:0015572">
    <property type="term" value="F:N-acetylglucosamine transmembrane transporter activity"/>
    <property type="evidence" value="ECO:0007669"/>
    <property type="project" value="InterPro"/>
</dbReference>
<dbReference type="RefSeq" id="WP_306100463.1">
    <property type="nucleotide sequence ID" value="NZ_CP162601.1"/>
</dbReference>
<feature type="domain" description="PTS EIIC type-1" evidence="14">
    <location>
        <begin position="1"/>
        <end position="406"/>
    </location>
</feature>
<dbReference type="InterPro" id="IPR010974">
    <property type="entry name" value="PTS_IIBC_nag"/>
</dbReference>
<dbReference type="EMBL" id="CP162601">
    <property type="protein sequence ID" value="XDK24405.1"/>
    <property type="molecule type" value="Genomic_DNA"/>
</dbReference>
<feature type="transmembrane region" description="Helical" evidence="12">
    <location>
        <begin position="40"/>
        <end position="63"/>
    </location>
</feature>
<keyword evidence="5 15" id="KW-0808">Transferase</keyword>
<dbReference type="InterPro" id="IPR036878">
    <property type="entry name" value="Glu_permease_IIB"/>
</dbReference>
<dbReference type="GO" id="GO:0008982">
    <property type="term" value="F:protein-N(PI)-phosphohistidine-sugar phosphotransferase activity"/>
    <property type="evidence" value="ECO:0007669"/>
    <property type="project" value="InterPro"/>
</dbReference>
<reference evidence="15" key="1">
    <citation type="submission" date="2024-07" db="EMBL/GenBank/DDBJ databases">
        <title>Genome Analysis of a Potential Novel Vibrio Species Secreting pH- and Thermo-stable Alginate Lyase and its Application in Producing Alginate Oligosaccharides.</title>
        <authorList>
            <person name="Huang H."/>
            <person name="Bao K."/>
        </authorList>
    </citation>
    <scope>NUCLEOTIDE SEQUENCE</scope>
    <source>
        <strain evidence="15">HB236076</strain>
    </source>
</reference>
<keyword evidence="2" id="KW-0813">Transport</keyword>
<dbReference type="InterPro" id="IPR018113">
    <property type="entry name" value="PTrfase_EIIB_Cys"/>
</dbReference>
<evidence type="ECO:0000313" key="15">
    <source>
        <dbReference type="EMBL" id="XDK24405.1"/>
    </source>
</evidence>
<name>A0AB39HEC1_9VIBR</name>
<keyword evidence="3" id="KW-1003">Cell membrane</keyword>
<feature type="domain" description="PTS EIIB type-1" evidence="13">
    <location>
        <begin position="424"/>
        <end position="502"/>
    </location>
</feature>
<evidence type="ECO:0000259" key="13">
    <source>
        <dbReference type="PROSITE" id="PS51098"/>
    </source>
</evidence>
<gene>
    <name evidence="15" type="primary">nagE</name>
    <name evidence="15" type="ORF">AB0763_09275</name>
</gene>
<dbReference type="KEGG" id="vih:AB0763_09275"/>
<dbReference type="AlphaFoldDB" id="A0AB39HEC1"/>
<dbReference type="PROSITE" id="PS01035">
    <property type="entry name" value="PTS_EIIB_TYPE_1_CYS"/>
    <property type="match status" value="1"/>
</dbReference>
<keyword evidence="7 12" id="KW-0812">Transmembrane</keyword>
<dbReference type="CDD" id="cd00212">
    <property type="entry name" value="PTS_IIB_glc"/>
    <property type="match status" value="1"/>
</dbReference>
<feature type="transmembrane region" description="Helical" evidence="12">
    <location>
        <begin position="132"/>
        <end position="152"/>
    </location>
</feature>